<evidence type="ECO:0000256" key="1">
    <source>
        <dbReference type="SAM" id="MobiDB-lite"/>
    </source>
</evidence>
<keyword evidence="4" id="KW-1185">Reference proteome</keyword>
<keyword evidence="2" id="KW-1133">Transmembrane helix</keyword>
<feature type="compositionally biased region" description="Low complexity" evidence="1">
    <location>
        <begin position="32"/>
        <end position="48"/>
    </location>
</feature>
<dbReference type="RefSeq" id="WP_379871900.1">
    <property type="nucleotide sequence ID" value="NZ_JBHTBH010000007.1"/>
</dbReference>
<evidence type="ECO:0000256" key="2">
    <source>
        <dbReference type="SAM" id="Phobius"/>
    </source>
</evidence>
<organism evidence="3 4">
    <name type="scientific">Marinactinospora rubrisoli</name>
    <dbReference type="NCBI Taxonomy" id="2715399"/>
    <lineage>
        <taxon>Bacteria</taxon>
        <taxon>Bacillati</taxon>
        <taxon>Actinomycetota</taxon>
        <taxon>Actinomycetes</taxon>
        <taxon>Streptosporangiales</taxon>
        <taxon>Nocardiopsidaceae</taxon>
        <taxon>Marinactinospora</taxon>
    </lineage>
</organism>
<name>A0ABW2KIT4_9ACTN</name>
<gene>
    <name evidence="3" type="ORF">ACFQRF_16030</name>
</gene>
<comment type="caution">
    <text evidence="3">The sequence shown here is derived from an EMBL/GenBank/DDBJ whole genome shotgun (WGS) entry which is preliminary data.</text>
</comment>
<keyword evidence="2" id="KW-0472">Membrane</keyword>
<proteinExistence type="predicted"/>
<dbReference type="EMBL" id="JBHTBH010000007">
    <property type="protein sequence ID" value="MFC7329244.1"/>
    <property type="molecule type" value="Genomic_DNA"/>
</dbReference>
<feature type="transmembrane region" description="Helical" evidence="2">
    <location>
        <begin position="108"/>
        <end position="124"/>
    </location>
</feature>
<evidence type="ECO:0008006" key="5">
    <source>
        <dbReference type="Google" id="ProtNLM"/>
    </source>
</evidence>
<accession>A0ABW2KIT4</accession>
<sequence>MAWGPAGGARTEIRGGTAGIGTEPSARAELRGGPPDDGVVDGGATAAGTGAGGDHVGDGGSARPGSAGRAGVLPDSVAARTTRVAVRAVIAVAAGVMAAGFLDWRAGVLVTVLVALGYLLLHARPRGRSAQPHRVGRWLRVLRRHGYHLLTDGATRHVAVGPGGVYLLETRFWRDPLTLIDDEWRIGGVPAVRVVDRLVRRAARIAETLRRGGAADHPVVPVLMVAGRLPEPVMRSGGAVIAGVASAVGYIATRPSVVDPRRAAEIATVADGGTVRP</sequence>
<evidence type="ECO:0000313" key="3">
    <source>
        <dbReference type="EMBL" id="MFC7329244.1"/>
    </source>
</evidence>
<reference evidence="4" key="1">
    <citation type="journal article" date="2019" name="Int. J. Syst. Evol. Microbiol.">
        <title>The Global Catalogue of Microorganisms (GCM) 10K type strain sequencing project: providing services to taxonomists for standard genome sequencing and annotation.</title>
        <authorList>
            <consortium name="The Broad Institute Genomics Platform"/>
            <consortium name="The Broad Institute Genome Sequencing Center for Infectious Disease"/>
            <person name="Wu L."/>
            <person name="Ma J."/>
        </authorList>
    </citation>
    <scope>NUCLEOTIDE SEQUENCE [LARGE SCALE GENOMIC DNA]</scope>
    <source>
        <strain evidence="4">CGMCC 4.7382</strain>
    </source>
</reference>
<feature type="region of interest" description="Disordered" evidence="1">
    <location>
        <begin position="1"/>
        <end position="71"/>
    </location>
</feature>
<feature type="transmembrane region" description="Helical" evidence="2">
    <location>
        <begin position="84"/>
        <end position="102"/>
    </location>
</feature>
<protein>
    <recommendedName>
        <fullName evidence="5">NERD domain-containing protein</fullName>
    </recommendedName>
</protein>
<keyword evidence="2" id="KW-0812">Transmembrane</keyword>
<feature type="compositionally biased region" description="Gly residues" evidence="1">
    <location>
        <begin position="49"/>
        <end position="62"/>
    </location>
</feature>
<evidence type="ECO:0000313" key="4">
    <source>
        <dbReference type="Proteomes" id="UP001596540"/>
    </source>
</evidence>
<dbReference type="Proteomes" id="UP001596540">
    <property type="component" value="Unassembled WGS sequence"/>
</dbReference>